<evidence type="ECO:0000256" key="5">
    <source>
        <dbReference type="ARBA" id="ARBA00022741"/>
    </source>
</evidence>
<feature type="transmembrane region" description="Helical" evidence="9">
    <location>
        <begin position="12"/>
        <end position="35"/>
    </location>
</feature>
<keyword evidence="4" id="KW-0808">Transferase</keyword>
<accession>A0ABS4IWD7</accession>
<dbReference type="CDD" id="cd00075">
    <property type="entry name" value="HATPase"/>
    <property type="match status" value="1"/>
</dbReference>
<evidence type="ECO:0000256" key="2">
    <source>
        <dbReference type="ARBA" id="ARBA00012438"/>
    </source>
</evidence>
<organism evidence="11 12">
    <name type="scientific">Paenibacillus eucommiae</name>
    <dbReference type="NCBI Taxonomy" id="1355755"/>
    <lineage>
        <taxon>Bacteria</taxon>
        <taxon>Bacillati</taxon>
        <taxon>Bacillota</taxon>
        <taxon>Bacilli</taxon>
        <taxon>Bacillales</taxon>
        <taxon>Paenibacillaceae</taxon>
        <taxon>Paenibacillus</taxon>
    </lineage>
</organism>
<reference evidence="11 12" key="1">
    <citation type="submission" date="2021-03" db="EMBL/GenBank/DDBJ databases">
        <title>Genomic Encyclopedia of Type Strains, Phase IV (KMG-IV): sequencing the most valuable type-strain genomes for metagenomic binning, comparative biology and taxonomic classification.</title>
        <authorList>
            <person name="Goeker M."/>
        </authorList>
    </citation>
    <scope>NUCLEOTIDE SEQUENCE [LARGE SCALE GENOMIC DNA]</scope>
    <source>
        <strain evidence="11 12">DSM 26048</strain>
    </source>
</reference>
<comment type="catalytic activity">
    <reaction evidence="1">
        <text>ATP + protein L-histidine = ADP + protein N-phospho-L-histidine.</text>
        <dbReference type="EC" id="2.7.13.3"/>
    </reaction>
</comment>
<keyword evidence="7" id="KW-0067">ATP-binding</keyword>
<evidence type="ECO:0000313" key="11">
    <source>
        <dbReference type="EMBL" id="MBP1991908.1"/>
    </source>
</evidence>
<dbReference type="CDD" id="cd00082">
    <property type="entry name" value="HisKA"/>
    <property type="match status" value="1"/>
</dbReference>
<dbReference type="PROSITE" id="PS50109">
    <property type="entry name" value="HIS_KIN"/>
    <property type="match status" value="1"/>
</dbReference>
<evidence type="ECO:0000256" key="4">
    <source>
        <dbReference type="ARBA" id="ARBA00022679"/>
    </source>
</evidence>
<dbReference type="PRINTS" id="PR00344">
    <property type="entry name" value="BCTRLSENSOR"/>
</dbReference>
<gene>
    <name evidence="11" type="ORF">J2Z66_003516</name>
</gene>
<dbReference type="EC" id="2.7.13.3" evidence="2"/>
<dbReference type="SMART" id="SM00387">
    <property type="entry name" value="HATPase_c"/>
    <property type="match status" value="1"/>
</dbReference>
<protein>
    <recommendedName>
        <fullName evidence="2">histidine kinase</fullName>
        <ecNumber evidence="2">2.7.13.3</ecNumber>
    </recommendedName>
</protein>
<evidence type="ECO:0000256" key="6">
    <source>
        <dbReference type="ARBA" id="ARBA00022777"/>
    </source>
</evidence>
<keyword evidence="12" id="KW-1185">Reference proteome</keyword>
<dbReference type="PANTHER" id="PTHR43711:SF1">
    <property type="entry name" value="HISTIDINE KINASE 1"/>
    <property type="match status" value="1"/>
</dbReference>
<keyword evidence="9" id="KW-1133">Transmembrane helix</keyword>
<dbReference type="GO" id="GO:0016301">
    <property type="term" value="F:kinase activity"/>
    <property type="evidence" value="ECO:0007669"/>
    <property type="project" value="UniProtKB-KW"/>
</dbReference>
<dbReference type="PANTHER" id="PTHR43711">
    <property type="entry name" value="TWO-COMPONENT HISTIDINE KINASE"/>
    <property type="match status" value="1"/>
</dbReference>
<dbReference type="InterPro" id="IPR003661">
    <property type="entry name" value="HisK_dim/P_dom"/>
</dbReference>
<evidence type="ECO:0000256" key="1">
    <source>
        <dbReference type="ARBA" id="ARBA00000085"/>
    </source>
</evidence>
<feature type="transmembrane region" description="Helical" evidence="9">
    <location>
        <begin position="252"/>
        <end position="277"/>
    </location>
</feature>
<dbReference type="InterPro" id="IPR050736">
    <property type="entry name" value="Sensor_HK_Regulatory"/>
</dbReference>
<name>A0ABS4IWD7_9BACL</name>
<keyword evidence="9" id="KW-0472">Membrane</keyword>
<dbReference type="InterPro" id="IPR003594">
    <property type="entry name" value="HATPase_dom"/>
</dbReference>
<evidence type="ECO:0000256" key="8">
    <source>
        <dbReference type="ARBA" id="ARBA00023012"/>
    </source>
</evidence>
<feature type="domain" description="Histidine kinase" evidence="10">
    <location>
        <begin position="361"/>
        <end position="587"/>
    </location>
</feature>
<dbReference type="Gene3D" id="3.30.565.10">
    <property type="entry name" value="Histidine kinase-like ATPase, C-terminal domain"/>
    <property type="match status" value="1"/>
</dbReference>
<keyword evidence="5" id="KW-0547">Nucleotide-binding</keyword>
<dbReference type="InterPro" id="IPR004358">
    <property type="entry name" value="Sig_transdc_His_kin-like_C"/>
</dbReference>
<dbReference type="InterPro" id="IPR036097">
    <property type="entry name" value="HisK_dim/P_sf"/>
</dbReference>
<dbReference type="Pfam" id="PF02518">
    <property type="entry name" value="HATPase_c"/>
    <property type="match status" value="1"/>
</dbReference>
<dbReference type="SUPFAM" id="SSF47384">
    <property type="entry name" value="Homodimeric domain of signal transducing histidine kinase"/>
    <property type="match status" value="1"/>
</dbReference>
<evidence type="ECO:0000313" key="12">
    <source>
        <dbReference type="Proteomes" id="UP001519287"/>
    </source>
</evidence>
<keyword evidence="6 11" id="KW-0418">Kinase</keyword>
<dbReference type="Proteomes" id="UP001519287">
    <property type="component" value="Unassembled WGS sequence"/>
</dbReference>
<sequence>MKQIKRRLAIHFTVQFFLLWVFVMVTLLVTLLLLAQNLMNQDLKRNFPIGALDTIVAEVELKGQDITLPSRWVSQLIEGGYWLQVLNSDGQVIYSANAPAQLKTSYGATDLLQVEETGHYETFRVMTKLDTRENKKFLYLLGAEDHGAQRLQVWLRSFGENGLIRPDAVKELESQLGQSKEFVQIIDAEGRIVQSIGPSVRKDPYSPLELLSMRAEPGAYPSNMSVYYDQQSGYAWVLQTPKEEGTFTSQPILYDIILVFVYTGVVVLLLTFAFAVWHGYRYGQPLLLFADWFERMGQGRYHEALTEKDRKKVFRKNGSIRLRYRLYKEVIAGFYDMATRLEASERERGRLEKTREEWMTGISHDLRTPLSTIHGYGHLLESGQFEWTDAELAEMGKMIREKGTFMLELLQDFSLTFQLKNNAISIPLEDIELNEFVRRVVLRYVNDVTIQDASFVFEEEDEEKDEEEASELIVKANAKWFQRMLQNLITNAVKHNPAGTLITVKTRREANDALIIVEDNGAGMDEETKQNLFERYYRGTNTDEGTDGAGLGMSIAHAIVSAHQGSIEVESREGIGTRIILRFPQAAQLSQKWKPLFQDGNI</sequence>
<comment type="caution">
    <text evidence="11">The sequence shown here is derived from an EMBL/GenBank/DDBJ whole genome shotgun (WGS) entry which is preliminary data.</text>
</comment>
<dbReference type="EMBL" id="JAGGLB010000011">
    <property type="protein sequence ID" value="MBP1991908.1"/>
    <property type="molecule type" value="Genomic_DNA"/>
</dbReference>
<keyword evidence="8" id="KW-0902">Two-component regulatory system</keyword>
<dbReference type="Gene3D" id="1.10.287.130">
    <property type="match status" value="1"/>
</dbReference>
<dbReference type="SUPFAM" id="SSF55874">
    <property type="entry name" value="ATPase domain of HSP90 chaperone/DNA topoisomerase II/histidine kinase"/>
    <property type="match status" value="1"/>
</dbReference>
<dbReference type="SMART" id="SM00388">
    <property type="entry name" value="HisKA"/>
    <property type="match status" value="1"/>
</dbReference>
<keyword evidence="9" id="KW-0812">Transmembrane</keyword>
<evidence type="ECO:0000256" key="9">
    <source>
        <dbReference type="SAM" id="Phobius"/>
    </source>
</evidence>
<evidence type="ECO:0000256" key="7">
    <source>
        <dbReference type="ARBA" id="ARBA00022840"/>
    </source>
</evidence>
<dbReference type="Pfam" id="PF00512">
    <property type="entry name" value="HisKA"/>
    <property type="match status" value="1"/>
</dbReference>
<evidence type="ECO:0000259" key="10">
    <source>
        <dbReference type="PROSITE" id="PS50109"/>
    </source>
</evidence>
<dbReference type="InterPro" id="IPR005467">
    <property type="entry name" value="His_kinase_dom"/>
</dbReference>
<dbReference type="RefSeq" id="WP_209972636.1">
    <property type="nucleotide sequence ID" value="NZ_JAGGLB010000011.1"/>
</dbReference>
<evidence type="ECO:0000256" key="3">
    <source>
        <dbReference type="ARBA" id="ARBA00022553"/>
    </source>
</evidence>
<proteinExistence type="predicted"/>
<dbReference type="InterPro" id="IPR036890">
    <property type="entry name" value="HATPase_C_sf"/>
</dbReference>
<keyword evidence="3" id="KW-0597">Phosphoprotein</keyword>